<dbReference type="InterPro" id="IPR051266">
    <property type="entry name" value="CLCR"/>
</dbReference>
<reference evidence="3" key="1">
    <citation type="submission" date="2023-08" db="EMBL/GenBank/DDBJ databases">
        <authorList>
            <person name="Audoor S."/>
            <person name="Bilcke G."/>
        </authorList>
    </citation>
    <scope>NUCLEOTIDE SEQUENCE</scope>
</reference>
<name>A0AAD2FH40_9STRA</name>
<evidence type="ECO:0000313" key="3">
    <source>
        <dbReference type="EMBL" id="CAJ1931149.1"/>
    </source>
</evidence>
<dbReference type="Proteomes" id="UP001295423">
    <property type="component" value="Unassembled WGS sequence"/>
</dbReference>
<dbReference type="InterPro" id="IPR036465">
    <property type="entry name" value="vWFA_dom_sf"/>
</dbReference>
<dbReference type="Gene3D" id="3.40.50.410">
    <property type="entry name" value="von Willebrand factor, type A domain"/>
    <property type="match status" value="1"/>
</dbReference>
<gene>
    <name evidence="3" type="ORF">CYCCA115_LOCUS2261</name>
</gene>
<evidence type="ECO:0000259" key="2">
    <source>
        <dbReference type="PROSITE" id="PS50234"/>
    </source>
</evidence>
<organism evidence="3 4">
    <name type="scientific">Cylindrotheca closterium</name>
    <dbReference type="NCBI Taxonomy" id="2856"/>
    <lineage>
        <taxon>Eukaryota</taxon>
        <taxon>Sar</taxon>
        <taxon>Stramenopiles</taxon>
        <taxon>Ochrophyta</taxon>
        <taxon>Bacillariophyta</taxon>
        <taxon>Bacillariophyceae</taxon>
        <taxon>Bacillariophycidae</taxon>
        <taxon>Bacillariales</taxon>
        <taxon>Bacillariaceae</taxon>
        <taxon>Cylindrotheca</taxon>
    </lineage>
</organism>
<dbReference type="PROSITE" id="PS50234">
    <property type="entry name" value="VWFA"/>
    <property type="match status" value="1"/>
</dbReference>
<dbReference type="Pfam" id="PF00092">
    <property type="entry name" value="VWA"/>
    <property type="match status" value="1"/>
</dbReference>
<dbReference type="SUPFAM" id="SSF53300">
    <property type="entry name" value="vWA-like"/>
    <property type="match status" value="1"/>
</dbReference>
<comment type="caution">
    <text evidence="3">The sequence shown here is derived from an EMBL/GenBank/DDBJ whole genome shotgun (WGS) entry which is preliminary data.</text>
</comment>
<feature type="domain" description="VWFA" evidence="2">
    <location>
        <begin position="83"/>
        <end position="296"/>
    </location>
</feature>
<dbReference type="PANTHER" id="PTHR10579">
    <property type="entry name" value="CALCIUM-ACTIVATED CHLORIDE CHANNEL REGULATOR"/>
    <property type="match status" value="1"/>
</dbReference>
<proteinExistence type="predicted"/>
<protein>
    <recommendedName>
        <fullName evidence="2">VWFA domain-containing protein</fullName>
    </recommendedName>
</protein>
<dbReference type="PANTHER" id="PTHR10579:SF43">
    <property type="entry name" value="ZINC FINGER (C3HC4-TYPE RING FINGER) FAMILY PROTEIN"/>
    <property type="match status" value="1"/>
</dbReference>
<keyword evidence="4" id="KW-1185">Reference proteome</keyword>
<dbReference type="InterPro" id="IPR002035">
    <property type="entry name" value="VWF_A"/>
</dbReference>
<evidence type="ECO:0000313" key="4">
    <source>
        <dbReference type="Proteomes" id="UP001295423"/>
    </source>
</evidence>
<accession>A0AAD2FH40</accession>
<feature type="coiled-coil region" evidence="1">
    <location>
        <begin position="421"/>
        <end position="450"/>
    </location>
</feature>
<sequence length="526" mass="57592">MTFSNITDDWTIQSTVESTSGVEAMDATVVDQPTTFNVLKLSVNPKYDSVGINSANKIWTSACVSIEASDMPEEMNDRTSALDIVVALDISGSMSGQKLNDCKSTLEAMLRPLGSKDRFGLIVFGSRVRVIIPAAIMNKENKESALNQIKQINTEGCTNLSGGLMMAWKELLLICNPNSVRSLFLLTDGLANEGIQNTNTLVQTVNRLTADSATGVSAALTDGLWTSSTISAQLVVNAQLDITAENIQAPVSLFCFGYGSDHNSDMLQGLSEATAGGGYYFVENDSDVYAAFGDAMGGIMSIMAQSAVLKVSVPSEAATNGVKIRDVHHDKKINRGDGTFTVNIGDFYAEEHRDVIVDFDLSNVASDEPVPHFVASLSYMEVLSKKPAQTEPRSCNVARPDSNEISAIKKYVESQWMRIWVARELEEADREARNNQRAQAEARLQNMAAAIKASEAYDKDDETFSKLELKLCHAMQDYEEVTYSGHRSKNMYRSMKQQRACASTSGVDACYQNKYKMKMSNAFKKP</sequence>
<keyword evidence="1" id="KW-0175">Coiled coil</keyword>
<evidence type="ECO:0000256" key="1">
    <source>
        <dbReference type="SAM" id="Coils"/>
    </source>
</evidence>
<dbReference type="EMBL" id="CAKOGP040000125">
    <property type="protein sequence ID" value="CAJ1931149.1"/>
    <property type="molecule type" value="Genomic_DNA"/>
</dbReference>
<dbReference type="AlphaFoldDB" id="A0AAD2FH40"/>
<dbReference type="SMART" id="SM00327">
    <property type="entry name" value="VWA"/>
    <property type="match status" value="1"/>
</dbReference>